<dbReference type="EMBL" id="ANOF01000115">
    <property type="protein sequence ID" value="EMI25785.1"/>
    <property type="molecule type" value="Genomic_DNA"/>
</dbReference>
<comment type="caution">
    <text evidence="1">The sequence shown here is derived from an EMBL/GenBank/DDBJ whole genome shotgun (WGS) entry which is preliminary data.</text>
</comment>
<evidence type="ECO:0000313" key="1">
    <source>
        <dbReference type="EMBL" id="EMI25785.1"/>
    </source>
</evidence>
<evidence type="ECO:0000313" key="2">
    <source>
        <dbReference type="Proteomes" id="UP000011996"/>
    </source>
</evidence>
<dbReference type="PATRIC" id="fig|1263868.3.peg.3919"/>
<organism evidence="1 2">
    <name type="scientific">Rhodopirellula europaea SH398</name>
    <dbReference type="NCBI Taxonomy" id="1263868"/>
    <lineage>
        <taxon>Bacteria</taxon>
        <taxon>Pseudomonadati</taxon>
        <taxon>Planctomycetota</taxon>
        <taxon>Planctomycetia</taxon>
        <taxon>Pirellulales</taxon>
        <taxon>Pirellulaceae</taxon>
        <taxon>Rhodopirellula</taxon>
    </lineage>
</organism>
<proteinExistence type="predicted"/>
<accession>M5S2P0</accession>
<reference evidence="1 2" key="1">
    <citation type="journal article" date="2013" name="Mar. Genomics">
        <title>Expression of sulfatases in Rhodopirellula baltica and the diversity of sulfatases in the genus Rhodopirellula.</title>
        <authorList>
            <person name="Wegner C.E."/>
            <person name="Richter-Heitmann T."/>
            <person name="Klindworth A."/>
            <person name="Klockow C."/>
            <person name="Richter M."/>
            <person name="Achstetter T."/>
            <person name="Glockner F.O."/>
            <person name="Harder J."/>
        </authorList>
    </citation>
    <scope>NUCLEOTIDE SEQUENCE [LARGE SCALE GENOMIC DNA]</scope>
    <source>
        <strain evidence="1 2">SH398</strain>
    </source>
</reference>
<name>M5S2P0_9BACT</name>
<sequence length="48" mass="5262">MKTCANGSPPQPQRFSSPAQRIQTVTGMIGFHPVSQFVAWWEPGGFAQ</sequence>
<protein>
    <submittedName>
        <fullName evidence="1">Uncharacterized protein</fullName>
    </submittedName>
</protein>
<gene>
    <name evidence="1" type="ORF">RESH_03633</name>
</gene>
<dbReference type="AlphaFoldDB" id="M5S2P0"/>
<dbReference type="Proteomes" id="UP000011996">
    <property type="component" value="Unassembled WGS sequence"/>
</dbReference>